<reference evidence="1" key="1">
    <citation type="submission" date="2021-05" db="EMBL/GenBank/DDBJ databases">
        <title>Complete genome sequence of the cellulolytic planctomycete Telmatocola sphagniphila SP2T and characterization of the first cellulase from planctomycetes.</title>
        <authorList>
            <person name="Rakitin A.L."/>
            <person name="Beletsky A.V."/>
            <person name="Naumoff D.G."/>
            <person name="Kulichevskaya I.S."/>
            <person name="Mardanov A.V."/>
            <person name="Ravin N.V."/>
            <person name="Dedysh S.N."/>
        </authorList>
    </citation>
    <scope>NUCLEOTIDE SEQUENCE</scope>
    <source>
        <strain evidence="1">SP2T</strain>
    </source>
</reference>
<proteinExistence type="predicted"/>
<gene>
    <name evidence="1" type="ORF">KIH39_22855</name>
</gene>
<organism evidence="1 2">
    <name type="scientific">Telmatocola sphagniphila</name>
    <dbReference type="NCBI Taxonomy" id="1123043"/>
    <lineage>
        <taxon>Bacteria</taxon>
        <taxon>Pseudomonadati</taxon>
        <taxon>Planctomycetota</taxon>
        <taxon>Planctomycetia</taxon>
        <taxon>Gemmatales</taxon>
        <taxon>Gemmataceae</taxon>
    </lineage>
</organism>
<dbReference type="KEGG" id="tsph:KIH39_22855"/>
<protein>
    <submittedName>
        <fullName evidence="1">Uncharacterized protein</fullName>
    </submittedName>
</protein>
<dbReference type="Proteomes" id="UP000676194">
    <property type="component" value="Chromosome"/>
</dbReference>
<sequence length="54" mass="6150">MADKLSKLARIAMEEFDLEKLLENPTQAPQRITTDDLSFIWIEQAEAEATARSL</sequence>
<dbReference type="AlphaFoldDB" id="A0A8E6ESZ1"/>
<name>A0A8E6ESZ1_9BACT</name>
<evidence type="ECO:0000313" key="2">
    <source>
        <dbReference type="Proteomes" id="UP000676194"/>
    </source>
</evidence>
<dbReference type="RefSeq" id="WP_213495761.1">
    <property type="nucleotide sequence ID" value="NZ_CP074694.1"/>
</dbReference>
<evidence type="ECO:0000313" key="1">
    <source>
        <dbReference type="EMBL" id="QVL31654.1"/>
    </source>
</evidence>
<keyword evidence="2" id="KW-1185">Reference proteome</keyword>
<accession>A0A8E6ESZ1</accession>
<dbReference type="EMBL" id="CP074694">
    <property type="protein sequence ID" value="QVL31654.1"/>
    <property type="molecule type" value="Genomic_DNA"/>
</dbReference>